<keyword evidence="9" id="KW-0547">Nucleotide-binding</keyword>
<dbReference type="GO" id="GO:0004326">
    <property type="term" value="F:tetrahydrofolylpolyglutamate synthase activity"/>
    <property type="evidence" value="ECO:0007669"/>
    <property type="project" value="UniProtKB-EC"/>
</dbReference>
<dbReference type="InterPro" id="IPR036615">
    <property type="entry name" value="Mur_ligase_C_dom_sf"/>
</dbReference>
<evidence type="ECO:0000256" key="2">
    <source>
        <dbReference type="ARBA" id="ARBA00005150"/>
    </source>
</evidence>
<comment type="cofactor">
    <cofactor evidence="1">
        <name>a monovalent cation</name>
        <dbReference type="ChEBI" id="CHEBI:60242"/>
    </cofactor>
</comment>
<dbReference type="SUPFAM" id="SSF53244">
    <property type="entry name" value="MurD-like peptide ligases, peptide-binding domain"/>
    <property type="match status" value="1"/>
</dbReference>
<dbReference type="EMBL" id="KK100579">
    <property type="protein sequence ID" value="KIZ04965.1"/>
    <property type="molecule type" value="Genomic_DNA"/>
</dbReference>
<dbReference type="GeneID" id="25735871"/>
<keyword evidence="8" id="KW-0479">Metal-binding</keyword>
<gene>
    <name evidence="16" type="ORF">MNEG_2993</name>
</gene>
<comment type="pathway">
    <text evidence="2">Cofactor biosynthesis; tetrahydrofolylpolyglutamate biosynthesis.</text>
</comment>
<dbReference type="SUPFAM" id="SSF53623">
    <property type="entry name" value="MurD-like peptide ligases, catalytic domain"/>
    <property type="match status" value="1"/>
</dbReference>
<dbReference type="InterPro" id="IPR001645">
    <property type="entry name" value="Folylpolyglutamate_synth"/>
</dbReference>
<dbReference type="OrthoDB" id="5212574at2759"/>
<evidence type="ECO:0000256" key="3">
    <source>
        <dbReference type="ARBA" id="ARBA00008276"/>
    </source>
</evidence>
<keyword evidence="17" id="KW-1185">Reference proteome</keyword>
<reference evidence="16 17" key="1">
    <citation type="journal article" date="2013" name="BMC Genomics">
        <title>Reconstruction of the lipid metabolism for the microalga Monoraphidium neglectum from its genome sequence reveals characteristics suitable for biofuel production.</title>
        <authorList>
            <person name="Bogen C."/>
            <person name="Al-Dilaimi A."/>
            <person name="Albersmeier A."/>
            <person name="Wichmann J."/>
            <person name="Grundmann M."/>
            <person name="Rupp O."/>
            <person name="Lauersen K.J."/>
            <person name="Blifernez-Klassen O."/>
            <person name="Kalinowski J."/>
            <person name="Goesmann A."/>
            <person name="Mussgnug J.H."/>
            <person name="Kruse O."/>
        </authorList>
    </citation>
    <scope>NUCLEOTIDE SEQUENCE [LARGE SCALE GENOMIC DNA]</scope>
    <source>
        <strain evidence="16 17">SAG 48.87</strain>
    </source>
</reference>
<evidence type="ECO:0000256" key="11">
    <source>
        <dbReference type="ARBA" id="ARBA00022842"/>
    </source>
</evidence>
<dbReference type="STRING" id="145388.A0A0D2MQP6"/>
<keyword evidence="6" id="KW-0554">One-carbon metabolism</keyword>
<evidence type="ECO:0000313" key="16">
    <source>
        <dbReference type="EMBL" id="KIZ04965.1"/>
    </source>
</evidence>
<dbReference type="GO" id="GO:0046872">
    <property type="term" value="F:metal ion binding"/>
    <property type="evidence" value="ECO:0007669"/>
    <property type="project" value="UniProtKB-KW"/>
</dbReference>
<dbReference type="Gene3D" id="3.90.190.20">
    <property type="entry name" value="Mur ligase, C-terminal domain"/>
    <property type="match status" value="1"/>
</dbReference>
<dbReference type="EC" id="6.3.2.17" evidence="4"/>
<dbReference type="NCBIfam" id="TIGR01499">
    <property type="entry name" value="folC"/>
    <property type="match status" value="1"/>
</dbReference>
<keyword evidence="7 16" id="KW-0436">Ligase</keyword>
<dbReference type="RefSeq" id="XP_013903984.1">
    <property type="nucleotide sequence ID" value="XM_014048530.1"/>
</dbReference>
<dbReference type="GO" id="GO:0005739">
    <property type="term" value="C:mitochondrion"/>
    <property type="evidence" value="ECO:0007669"/>
    <property type="project" value="TreeGrafter"/>
</dbReference>
<protein>
    <recommendedName>
        <fullName evidence="5">Folylpolyglutamate synthase</fullName>
        <ecNumber evidence="4">6.3.2.17</ecNumber>
    </recommendedName>
    <alternativeName>
        <fullName evidence="13">Folylpoly-gamma-glutamate synthetase</fullName>
    </alternativeName>
    <alternativeName>
        <fullName evidence="12">Tetrahydrofolylpolyglutamate synthase</fullName>
    </alternativeName>
</protein>
<organism evidence="16 17">
    <name type="scientific">Monoraphidium neglectum</name>
    <dbReference type="NCBI Taxonomy" id="145388"/>
    <lineage>
        <taxon>Eukaryota</taxon>
        <taxon>Viridiplantae</taxon>
        <taxon>Chlorophyta</taxon>
        <taxon>core chlorophytes</taxon>
        <taxon>Chlorophyceae</taxon>
        <taxon>CS clade</taxon>
        <taxon>Sphaeropleales</taxon>
        <taxon>Selenastraceae</taxon>
        <taxon>Monoraphidium</taxon>
    </lineage>
</organism>
<dbReference type="KEGG" id="mng:MNEG_2993"/>
<evidence type="ECO:0000256" key="7">
    <source>
        <dbReference type="ARBA" id="ARBA00022598"/>
    </source>
</evidence>
<evidence type="ECO:0000256" key="13">
    <source>
        <dbReference type="ARBA" id="ARBA00030876"/>
    </source>
</evidence>
<evidence type="ECO:0000256" key="10">
    <source>
        <dbReference type="ARBA" id="ARBA00022840"/>
    </source>
</evidence>
<evidence type="ECO:0000313" key="17">
    <source>
        <dbReference type="Proteomes" id="UP000054498"/>
    </source>
</evidence>
<dbReference type="InterPro" id="IPR018109">
    <property type="entry name" value="Folylpolyglutamate_synth_CS"/>
</dbReference>
<feature type="compositionally biased region" description="Gly residues" evidence="15">
    <location>
        <begin position="310"/>
        <end position="320"/>
    </location>
</feature>
<evidence type="ECO:0000256" key="8">
    <source>
        <dbReference type="ARBA" id="ARBA00022723"/>
    </source>
</evidence>
<dbReference type="PROSITE" id="PS01012">
    <property type="entry name" value="FOLYLPOLYGLU_SYNT_2"/>
    <property type="match status" value="1"/>
</dbReference>
<dbReference type="UniPathway" id="UPA00850"/>
<accession>A0A0D2MQP6</accession>
<evidence type="ECO:0000256" key="12">
    <source>
        <dbReference type="ARBA" id="ARBA00030592"/>
    </source>
</evidence>
<dbReference type="GO" id="GO:0006730">
    <property type="term" value="P:one-carbon metabolic process"/>
    <property type="evidence" value="ECO:0007669"/>
    <property type="project" value="UniProtKB-KW"/>
</dbReference>
<dbReference type="PANTHER" id="PTHR11136">
    <property type="entry name" value="FOLYLPOLYGLUTAMATE SYNTHASE-RELATED"/>
    <property type="match status" value="1"/>
</dbReference>
<comment type="similarity">
    <text evidence="3">Belongs to the folylpolyglutamate synthase family.</text>
</comment>
<proteinExistence type="inferred from homology"/>
<evidence type="ECO:0000256" key="9">
    <source>
        <dbReference type="ARBA" id="ARBA00022741"/>
    </source>
</evidence>
<dbReference type="FunFam" id="3.90.190.20:FF:000011">
    <property type="entry name" value="Folylpolyglutamate synthase"/>
    <property type="match status" value="1"/>
</dbReference>
<keyword evidence="11" id="KW-0460">Magnesium</keyword>
<evidence type="ECO:0000256" key="15">
    <source>
        <dbReference type="SAM" id="MobiDB-lite"/>
    </source>
</evidence>
<dbReference type="GO" id="GO:0005829">
    <property type="term" value="C:cytosol"/>
    <property type="evidence" value="ECO:0007669"/>
    <property type="project" value="TreeGrafter"/>
</dbReference>
<dbReference type="AlphaFoldDB" id="A0A0D2MQP6"/>
<evidence type="ECO:0000256" key="1">
    <source>
        <dbReference type="ARBA" id="ARBA00001944"/>
    </source>
</evidence>
<evidence type="ECO:0000256" key="5">
    <source>
        <dbReference type="ARBA" id="ARBA00018660"/>
    </source>
</evidence>
<dbReference type="PANTHER" id="PTHR11136:SF5">
    <property type="entry name" value="FOLYLPOLYGLUTAMATE SYNTHASE, MITOCHONDRIAL"/>
    <property type="match status" value="1"/>
</dbReference>
<name>A0A0D2MQP6_9CHLO</name>
<evidence type="ECO:0000256" key="6">
    <source>
        <dbReference type="ARBA" id="ARBA00022563"/>
    </source>
</evidence>
<dbReference type="GO" id="GO:0005524">
    <property type="term" value="F:ATP binding"/>
    <property type="evidence" value="ECO:0007669"/>
    <property type="project" value="UniProtKB-KW"/>
</dbReference>
<dbReference type="Gene3D" id="3.40.1190.10">
    <property type="entry name" value="Mur-like, catalytic domain"/>
    <property type="match status" value="1"/>
</dbReference>
<evidence type="ECO:0000256" key="4">
    <source>
        <dbReference type="ARBA" id="ARBA00013025"/>
    </source>
</evidence>
<dbReference type="Proteomes" id="UP000054498">
    <property type="component" value="Unassembled WGS sequence"/>
</dbReference>
<feature type="compositionally biased region" description="Polar residues" evidence="15">
    <location>
        <begin position="294"/>
        <end position="306"/>
    </location>
</feature>
<dbReference type="InterPro" id="IPR036565">
    <property type="entry name" value="Mur-like_cat_sf"/>
</dbReference>
<keyword evidence="10" id="KW-0067">ATP-binding</keyword>
<sequence length="476" mass="49717">MVESVLRASGYRTGLFTSPHLCDVRERVRINGQMVSRGLFEEHFWRCHDALSAAATAEVGMPGYFRFITLLGLSIFLSQDLDVVVLEVGIGGRLDATNVIPHPAVCGVTSLGFDHMELLGDTLPKIAREKGGILKRGSPAWSVAQPDDAMEALRECAEQAGTTISVPPPLSAYTLDGAPPSARGDGLRLQLSGAHQLVNASLAVQLAAAWEAARGGERAEGRAAMVARGVLPAEYRAGLEAAAWPGRSQVVEDEEFAEQGGGSRLTFYLDGAHTPESMAACAEWFADASGPDGGSQQQHASAGATVSSSGSGGSSGGSGGQQHKQGPLPQSVLMFNCMKERDPAALLPALHGSLARRGVEFDAALFVPPDSQYAFLASAKSAPKVQEIIADVSWQAALRDVWERSLPQQAAARATGAGRNGPQDAARGAVAPSVSGALATLRAAVRSTPGLRLRVLVTGSLYLVGDTLRALGRAPK</sequence>
<feature type="region of interest" description="Disordered" evidence="15">
    <location>
        <begin position="289"/>
        <end position="328"/>
    </location>
</feature>
<comment type="catalytic activity">
    <reaction evidence="14">
        <text>(6S)-5,6,7,8-tetrahydrofolyl-(gamma-L-Glu)(n) + L-glutamate + ATP = (6S)-5,6,7,8-tetrahydrofolyl-(gamma-L-Glu)(n+1) + ADP + phosphate + H(+)</text>
        <dbReference type="Rhea" id="RHEA:10580"/>
        <dbReference type="Rhea" id="RHEA-COMP:14738"/>
        <dbReference type="Rhea" id="RHEA-COMP:14740"/>
        <dbReference type="ChEBI" id="CHEBI:15378"/>
        <dbReference type="ChEBI" id="CHEBI:29985"/>
        <dbReference type="ChEBI" id="CHEBI:30616"/>
        <dbReference type="ChEBI" id="CHEBI:43474"/>
        <dbReference type="ChEBI" id="CHEBI:141005"/>
        <dbReference type="ChEBI" id="CHEBI:456216"/>
        <dbReference type="EC" id="6.3.2.17"/>
    </reaction>
</comment>
<evidence type="ECO:0000256" key="14">
    <source>
        <dbReference type="ARBA" id="ARBA00047493"/>
    </source>
</evidence>